<dbReference type="InterPro" id="IPR020476">
    <property type="entry name" value="Nudix_hydrolase"/>
</dbReference>
<dbReference type="PRINTS" id="PR00502">
    <property type="entry name" value="NUDIXFAMILY"/>
</dbReference>
<sequence>MTKTESTRTTAAALIRRYDGAIFLQRRRMDAVNLAGAWDVVGGKVDPGETVLEALERETREETGWELTAVISDLGHHEFRLHGSTWTEYCYLVEVRGELEFPQLEMDKYSEFQWFATFDAIRRVQGDNCALGYGEYISRLVSLALTESQKVGL</sequence>
<dbReference type="CDD" id="cd02883">
    <property type="entry name" value="NUDIX_Hydrolase"/>
    <property type="match status" value="1"/>
</dbReference>
<dbReference type="Pfam" id="PF00293">
    <property type="entry name" value="NUDIX"/>
    <property type="match status" value="1"/>
</dbReference>
<evidence type="ECO:0000259" key="5">
    <source>
        <dbReference type="PROSITE" id="PS51462"/>
    </source>
</evidence>
<comment type="cofactor">
    <cofactor evidence="1">
        <name>Mg(2+)</name>
        <dbReference type="ChEBI" id="CHEBI:18420"/>
    </cofactor>
</comment>
<dbReference type="PANTHER" id="PTHR43046:SF14">
    <property type="entry name" value="MUTT_NUDIX FAMILY PROTEIN"/>
    <property type="match status" value="1"/>
</dbReference>
<evidence type="ECO:0000256" key="3">
    <source>
        <dbReference type="ARBA" id="ARBA00022801"/>
    </source>
</evidence>
<dbReference type="SUPFAM" id="SSF55811">
    <property type="entry name" value="Nudix"/>
    <property type="match status" value="1"/>
</dbReference>
<dbReference type="Proteomes" id="UP000654947">
    <property type="component" value="Unassembled WGS sequence"/>
</dbReference>
<protein>
    <recommendedName>
        <fullName evidence="5">Nudix hydrolase domain-containing protein</fullName>
    </recommendedName>
</protein>
<dbReference type="Gene3D" id="3.90.79.10">
    <property type="entry name" value="Nucleoside Triphosphate Pyrophosphohydrolase"/>
    <property type="match status" value="1"/>
</dbReference>
<keyword evidence="7" id="KW-1185">Reference proteome</keyword>
<evidence type="ECO:0000256" key="1">
    <source>
        <dbReference type="ARBA" id="ARBA00001946"/>
    </source>
</evidence>
<dbReference type="PANTHER" id="PTHR43046">
    <property type="entry name" value="GDP-MANNOSE MANNOSYL HYDROLASE"/>
    <property type="match status" value="1"/>
</dbReference>
<evidence type="ECO:0000313" key="7">
    <source>
        <dbReference type="Proteomes" id="UP000654947"/>
    </source>
</evidence>
<dbReference type="PROSITE" id="PS00893">
    <property type="entry name" value="NUDIX_BOX"/>
    <property type="match status" value="1"/>
</dbReference>
<dbReference type="InterPro" id="IPR015797">
    <property type="entry name" value="NUDIX_hydrolase-like_dom_sf"/>
</dbReference>
<dbReference type="InterPro" id="IPR020084">
    <property type="entry name" value="NUDIX_hydrolase_CS"/>
</dbReference>
<organism evidence="6 7">
    <name type="scientific">Nocardiopsis kunsanensis</name>
    <dbReference type="NCBI Taxonomy" id="141693"/>
    <lineage>
        <taxon>Bacteria</taxon>
        <taxon>Bacillati</taxon>
        <taxon>Actinomycetota</taxon>
        <taxon>Actinomycetes</taxon>
        <taxon>Streptosporangiales</taxon>
        <taxon>Nocardiopsidaceae</taxon>
        <taxon>Nocardiopsis</taxon>
    </lineage>
</organism>
<dbReference type="AlphaFoldDB" id="A0A918XDU3"/>
<dbReference type="RefSeq" id="WP_204366790.1">
    <property type="nucleotide sequence ID" value="NZ_BMXL01000011.1"/>
</dbReference>
<comment type="similarity">
    <text evidence="2 4">Belongs to the Nudix hydrolase family.</text>
</comment>
<reference evidence="6 7" key="1">
    <citation type="journal article" date="2014" name="Int. J. Syst. Evol. Microbiol.">
        <title>Complete genome sequence of Corynebacterium casei LMG S-19264T (=DSM 44701T), isolated from a smear-ripened cheese.</title>
        <authorList>
            <consortium name="US DOE Joint Genome Institute (JGI-PGF)"/>
            <person name="Walter F."/>
            <person name="Albersmeier A."/>
            <person name="Kalinowski J."/>
            <person name="Ruckert C."/>
        </authorList>
    </citation>
    <scope>NUCLEOTIDE SEQUENCE [LARGE SCALE GENOMIC DNA]</scope>
    <source>
        <strain evidence="6 7">KCTC 19473</strain>
    </source>
</reference>
<accession>A0A918XDU3</accession>
<feature type="domain" description="Nudix hydrolase" evidence="5">
    <location>
        <begin position="5"/>
        <end position="142"/>
    </location>
</feature>
<dbReference type="InterPro" id="IPR000086">
    <property type="entry name" value="NUDIX_hydrolase_dom"/>
</dbReference>
<evidence type="ECO:0000256" key="2">
    <source>
        <dbReference type="ARBA" id="ARBA00005582"/>
    </source>
</evidence>
<name>A0A918XDU3_9ACTN</name>
<comment type="caution">
    <text evidence="6">The sequence shown here is derived from an EMBL/GenBank/DDBJ whole genome shotgun (WGS) entry which is preliminary data.</text>
</comment>
<evidence type="ECO:0000256" key="4">
    <source>
        <dbReference type="RuleBase" id="RU003476"/>
    </source>
</evidence>
<proteinExistence type="inferred from homology"/>
<dbReference type="PROSITE" id="PS51462">
    <property type="entry name" value="NUDIX"/>
    <property type="match status" value="1"/>
</dbReference>
<dbReference type="GO" id="GO:0016787">
    <property type="term" value="F:hydrolase activity"/>
    <property type="evidence" value="ECO:0007669"/>
    <property type="project" value="UniProtKB-KW"/>
</dbReference>
<dbReference type="EMBL" id="BMXL01000011">
    <property type="protein sequence ID" value="GHD26405.1"/>
    <property type="molecule type" value="Genomic_DNA"/>
</dbReference>
<evidence type="ECO:0000313" key="6">
    <source>
        <dbReference type="EMBL" id="GHD26405.1"/>
    </source>
</evidence>
<keyword evidence="3 4" id="KW-0378">Hydrolase</keyword>
<gene>
    <name evidence="6" type="ORF">GCM10007147_24330</name>
</gene>